<name>A0A3E0E113_9BACT</name>
<sequence>MRNQLYTAMIILLLGCSQEIENPELVEPPPLLIETKCNPKDICCYDLSDKAGKYDLYSSWEFAGFQNSSTDPEPFDNLTCLARIAVFSLGGEDYSNIFKVTLQFSKEDSKLSECHNLASFNVRTFSNEIEGCFSSSKAGNLTFFAPKEGIEFIPYINTSNTFPVLEFEADFLKAIESVESFEIKSNKLYLTSKGISAKLLFIAIED</sequence>
<dbReference type="Proteomes" id="UP000256405">
    <property type="component" value="Unassembled WGS sequence"/>
</dbReference>
<evidence type="ECO:0000313" key="2">
    <source>
        <dbReference type="Proteomes" id="UP000256405"/>
    </source>
</evidence>
<dbReference type="RefSeq" id="WP_086539494.1">
    <property type="nucleotide sequence ID" value="NZ_MSSW01000001.1"/>
</dbReference>
<organism evidence="1 2">
    <name type="scientific">Algoriphagus antarcticus</name>
    <dbReference type="NCBI Taxonomy" id="238540"/>
    <lineage>
        <taxon>Bacteria</taxon>
        <taxon>Pseudomonadati</taxon>
        <taxon>Bacteroidota</taxon>
        <taxon>Cytophagia</taxon>
        <taxon>Cytophagales</taxon>
        <taxon>Cyclobacteriaceae</taxon>
        <taxon>Algoriphagus</taxon>
    </lineage>
</organism>
<gene>
    <name evidence="1" type="ORF">C8N25_1035</name>
</gene>
<proteinExistence type="predicted"/>
<comment type="caution">
    <text evidence="1">The sequence shown here is derived from an EMBL/GenBank/DDBJ whole genome shotgun (WGS) entry which is preliminary data.</text>
</comment>
<evidence type="ECO:0000313" key="1">
    <source>
        <dbReference type="EMBL" id="REG91928.1"/>
    </source>
</evidence>
<reference evidence="1 2" key="1">
    <citation type="submission" date="2018-08" db="EMBL/GenBank/DDBJ databases">
        <title>Genomic Encyclopedia of Archaeal and Bacterial Type Strains, Phase II (KMG-II): from individual species to whole genera.</title>
        <authorList>
            <person name="Goeker M."/>
        </authorList>
    </citation>
    <scope>NUCLEOTIDE SEQUENCE [LARGE SCALE GENOMIC DNA]</scope>
    <source>
        <strain evidence="1 2">DSM 15986</strain>
    </source>
</reference>
<protein>
    <submittedName>
        <fullName evidence="1">Uncharacterized protein</fullName>
    </submittedName>
</protein>
<dbReference type="AlphaFoldDB" id="A0A3E0E113"/>
<keyword evidence="2" id="KW-1185">Reference proteome</keyword>
<dbReference type="EMBL" id="QUNF01000003">
    <property type="protein sequence ID" value="REG91928.1"/>
    <property type="molecule type" value="Genomic_DNA"/>
</dbReference>
<accession>A0A3E0E113</accession>
<dbReference type="OrthoDB" id="823511at2"/>
<dbReference type="PROSITE" id="PS51257">
    <property type="entry name" value="PROKAR_LIPOPROTEIN"/>
    <property type="match status" value="1"/>
</dbReference>